<keyword evidence="7" id="KW-1185">Reference proteome</keyword>
<protein>
    <recommendedName>
        <fullName evidence="5">ATP-grasp domain-containing protein</fullName>
    </recommendedName>
</protein>
<evidence type="ECO:0000313" key="6">
    <source>
        <dbReference type="EMBL" id="RGD57410.1"/>
    </source>
</evidence>
<dbReference type="EMBL" id="QVIG01000001">
    <property type="protein sequence ID" value="RGD57410.1"/>
    <property type="molecule type" value="Genomic_DNA"/>
</dbReference>
<name>A0A372ZPT5_9ACTN</name>
<evidence type="ECO:0000256" key="2">
    <source>
        <dbReference type="ARBA" id="ARBA00022741"/>
    </source>
</evidence>
<comment type="caution">
    <text evidence="6">The sequence shown here is derived from an EMBL/GenBank/DDBJ whole genome shotgun (WGS) entry which is preliminary data.</text>
</comment>
<keyword evidence="2 4" id="KW-0547">Nucleotide-binding</keyword>
<feature type="domain" description="ATP-grasp" evidence="5">
    <location>
        <begin position="118"/>
        <end position="317"/>
    </location>
</feature>
<dbReference type="Gene3D" id="3.30.470.20">
    <property type="entry name" value="ATP-grasp fold, B domain"/>
    <property type="match status" value="1"/>
</dbReference>
<evidence type="ECO:0000256" key="3">
    <source>
        <dbReference type="ARBA" id="ARBA00022840"/>
    </source>
</evidence>
<dbReference type="RefSeq" id="WP_117486195.1">
    <property type="nucleotide sequence ID" value="NZ_QVIG01000001.1"/>
</dbReference>
<dbReference type="SUPFAM" id="SSF56059">
    <property type="entry name" value="Glutathione synthetase ATP-binding domain-like"/>
    <property type="match status" value="1"/>
</dbReference>
<dbReference type="AlphaFoldDB" id="A0A372ZPT5"/>
<dbReference type="Pfam" id="PF18603">
    <property type="entry name" value="LAL_C2"/>
    <property type="match status" value="1"/>
</dbReference>
<dbReference type="GO" id="GO:0016874">
    <property type="term" value="F:ligase activity"/>
    <property type="evidence" value="ECO:0007669"/>
    <property type="project" value="UniProtKB-KW"/>
</dbReference>
<evidence type="ECO:0000256" key="4">
    <source>
        <dbReference type="PROSITE-ProRule" id="PRU00409"/>
    </source>
</evidence>
<dbReference type="GO" id="GO:0005524">
    <property type="term" value="F:ATP binding"/>
    <property type="evidence" value="ECO:0007669"/>
    <property type="project" value="UniProtKB-UniRule"/>
</dbReference>
<gene>
    <name evidence="6" type="ORF">DR950_06025</name>
</gene>
<dbReference type="PROSITE" id="PS50975">
    <property type="entry name" value="ATP_GRASP"/>
    <property type="match status" value="1"/>
</dbReference>
<dbReference type="Proteomes" id="UP000263377">
    <property type="component" value="Unassembled WGS sequence"/>
</dbReference>
<dbReference type="InterPro" id="IPR040570">
    <property type="entry name" value="LAL_C2"/>
</dbReference>
<dbReference type="PANTHER" id="PTHR43585:SF2">
    <property type="entry name" value="ATP-GRASP ENZYME FSQD"/>
    <property type="match status" value="1"/>
</dbReference>
<evidence type="ECO:0000256" key="1">
    <source>
        <dbReference type="ARBA" id="ARBA00022598"/>
    </source>
</evidence>
<sequence>MPQDQPSALIVGTDPYAMRACLRNGITPYVVHGPHLADWGYLKLPDGAVGIFAEDPTSIESVLLALRRTGAADRSFRFLQTSDEEALVTVAALARVLDLPTAVAADIAPNFRDKWLQKRAVAAAGLDVGASQAIEDIHHLDPSALADFDKAVLKPIAGAGTRNTSVVRGLSELIDTCAEYRRRGVPQRTFVLEEFTPGEEWMADGVVFDGELRFLSVGTYAEPCLTAVDANRVLQLERFDPTEDADAFALARPVVTEALRALGLRRGVFHMELFRRPDTGGLVFGECAARTGGGLISEAVAFKFGVDLGEAAIRCAEGIEPTIEPTVRPESVSTLFLANRPGVLVGYPSLEQIRALPGVEHVRLDLPYGFRTGDTVQDTTQGVGQVMLSGRTREEVRSRREFLTRWFDERLVVVPAHATYPELRSWQRANWPETASDFRTYAEPERQR</sequence>
<keyword evidence="3 4" id="KW-0067">ATP-binding</keyword>
<reference evidence="6 7" key="1">
    <citation type="submission" date="2018-08" db="EMBL/GenBank/DDBJ databases">
        <title>Diversity &amp; Physiological Properties of Lignin-Decomposing Actinobacteria from Soil.</title>
        <authorList>
            <person name="Roh S.G."/>
            <person name="Kim S.B."/>
        </authorList>
    </citation>
    <scope>NUCLEOTIDE SEQUENCE [LARGE SCALE GENOMIC DNA]</scope>
    <source>
        <strain evidence="6 7">MMS17-GH009</strain>
    </source>
</reference>
<dbReference type="InterPro" id="IPR011761">
    <property type="entry name" value="ATP-grasp"/>
</dbReference>
<proteinExistence type="predicted"/>
<dbReference type="GO" id="GO:0046872">
    <property type="term" value="F:metal ion binding"/>
    <property type="evidence" value="ECO:0007669"/>
    <property type="project" value="InterPro"/>
</dbReference>
<evidence type="ECO:0000259" key="5">
    <source>
        <dbReference type="PROSITE" id="PS50975"/>
    </source>
</evidence>
<accession>A0A372ZPT5</accession>
<dbReference type="InterPro" id="IPR052032">
    <property type="entry name" value="ATP-dep_AA_Ligase"/>
</dbReference>
<organism evidence="6 7">
    <name type="scientific">Kitasatospora xanthocidica</name>
    <dbReference type="NCBI Taxonomy" id="83382"/>
    <lineage>
        <taxon>Bacteria</taxon>
        <taxon>Bacillati</taxon>
        <taxon>Actinomycetota</taxon>
        <taxon>Actinomycetes</taxon>
        <taxon>Kitasatosporales</taxon>
        <taxon>Streptomycetaceae</taxon>
        <taxon>Kitasatospora</taxon>
    </lineage>
</organism>
<keyword evidence="1" id="KW-0436">Ligase</keyword>
<evidence type="ECO:0000313" key="7">
    <source>
        <dbReference type="Proteomes" id="UP000263377"/>
    </source>
</evidence>
<dbReference type="PANTHER" id="PTHR43585">
    <property type="entry name" value="FUMIPYRROLE BIOSYNTHESIS PROTEIN C"/>
    <property type="match status" value="1"/>
</dbReference>